<dbReference type="PANTHER" id="PTHR31126">
    <property type="entry name" value="TYROSINE-PROTEIN PHOSPHATASE"/>
    <property type="match status" value="1"/>
</dbReference>
<gene>
    <name evidence="5" type="ORF">PDIGIT_LOCUS11737</name>
</gene>
<dbReference type="InterPro" id="IPR016130">
    <property type="entry name" value="Tyr_Pase_AS"/>
</dbReference>
<evidence type="ECO:0000256" key="4">
    <source>
        <dbReference type="SAM" id="MobiDB-lite"/>
    </source>
</evidence>
<comment type="subcellular location">
    <subcellularLocation>
        <location evidence="1">Cytoplasm</location>
    </subcellularLocation>
</comment>
<dbReference type="Gene3D" id="3.90.190.10">
    <property type="entry name" value="Protein tyrosine phosphatase superfamily"/>
    <property type="match status" value="1"/>
</dbReference>
<feature type="region of interest" description="Disordered" evidence="4">
    <location>
        <begin position="41"/>
        <end position="71"/>
    </location>
</feature>
<evidence type="ECO:0000256" key="3">
    <source>
        <dbReference type="ARBA" id="ARBA00022801"/>
    </source>
</evidence>
<feature type="region of interest" description="Disordered" evidence="4">
    <location>
        <begin position="249"/>
        <end position="269"/>
    </location>
</feature>
<keyword evidence="3" id="KW-0378">Hydrolase</keyword>
<dbReference type="Pfam" id="PF03162">
    <property type="entry name" value="Y_phosphatase2"/>
    <property type="match status" value="1"/>
</dbReference>
<protein>
    <recommendedName>
        <fullName evidence="7">Tyrosine-protein phosphatase SIW14</fullName>
    </recommendedName>
</protein>
<accession>A0A9W4UP85</accession>
<dbReference type="SUPFAM" id="SSF52799">
    <property type="entry name" value="(Phosphotyrosine protein) phosphatases II"/>
    <property type="match status" value="1"/>
</dbReference>
<evidence type="ECO:0000256" key="1">
    <source>
        <dbReference type="ARBA" id="ARBA00004496"/>
    </source>
</evidence>
<reference evidence="5" key="1">
    <citation type="submission" date="2023-01" db="EMBL/GenBank/DDBJ databases">
        <authorList>
            <person name="Van Ghelder C."/>
            <person name="Rancurel C."/>
        </authorList>
    </citation>
    <scope>NUCLEOTIDE SEQUENCE</scope>
    <source>
        <strain evidence="5">CNCM I-4278</strain>
    </source>
</reference>
<evidence type="ECO:0008006" key="7">
    <source>
        <dbReference type="Google" id="ProtNLM"/>
    </source>
</evidence>
<dbReference type="GO" id="GO:0016791">
    <property type="term" value="F:phosphatase activity"/>
    <property type="evidence" value="ECO:0007669"/>
    <property type="project" value="TreeGrafter"/>
</dbReference>
<name>A0A9W4UP85_9PLEO</name>
<dbReference type="Proteomes" id="UP001152607">
    <property type="component" value="Unassembled WGS sequence"/>
</dbReference>
<proteinExistence type="predicted"/>
<dbReference type="GO" id="GO:0052840">
    <property type="term" value="F:inositol diphosphate tetrakisphosphate diphosphatase activity"/>
    <property type="evidence" value="ECO:0007669"/>
    <property type="project" value="TreeGrafter"/>
</dbReference>
<keyword evidence="2" id="KW-0963">Cytoplasm</keyword>
<dbReference type="OrthoDB" id="6375174at2759"/>
<dbReference type="FunFam" id="3.90.190.10:FF:000035">
    <property type="entry name" value="Tyrosine phosphatase, putative"/>
    <property type="match status" value="1"/>
</dbReference>
<sequence>MSTCENDSYEQPTAAGSSVITAVRDFLVTLGIPANSRVTQHTAHCHHEDVPTDVGTEGPHDLPTTRTPSPITEAVAPGRLRSLFPPSNYGAVVPGSVYRSSYPKPKNYDFLKSLGVKTIITLVPEEIPTEYQDFMKLAGIQHFQVHLNANKGCVRVQSCDMNRALNIVLDRSNHPVLIHCNKGKHRTGCLTATLRRLQGYDIELIREEYHTYADPKARFWDEVFFEHFDLNTVMWHARKENWILPTQDADDTLLSPPPSPSFSVGPTNP</sequence>
<evidence type="ECO:0000313" key="5">
    <source>
        <dbReference type="EMBL" id="CAI6338607.1"/>
    </source>
</evidence>
<dbReference type="AlphaFoldDB" id="A0A9W4UP85"/>
<evidence type="ECO:0000256" key="2">
    <source>
        <dbReference type="ARBA" id="ARBA00022490"/>
    </source>
</evidence>
<dbReference type="PROSITE" id="PS00383">
    <property type="entry name" value="TYR_PHOSPHATASE_1"/>
    <property type="match status" value="1"/>
</dbReference>
<keyword evidence="6" id="KW-1185">Reference proteome</keyword>
<dbReference type="InterPro" id="IPR029021">
    <property type="entry name" value="Prot-tyrosine_phosphatase-like"/>
</dbReference>
<dbReference type="EMBL" id="CAOQHR010000008">
    <property type="protein sequence ID" value="CAI6338607.1"/>
    <property type="molecule type" value="Genomic_DNA"/>
</dbReference>
<dbReference type="PANTHER" id="PTHR31126:SF48">
    <property type="entry name" value="INOSITOL PHOSPHATASE SIW14"/>
    <property type="match status" value="1"/>
</dbReference>
<evidence type="ECO:0000313" key="6">
    <source>
        <dbReference type="Proteomes" id="UP001152607"/>
    </source>
</evidence>
<dbReference type="GO" id="GO:0005737">
    <property type="term" value="C:cytoplasm"/>
    <property type="evidence" value="ECO:0007669"/>
    <property type="project" value="UniProtKB-SubCell"/>
</dbReference>
<organism evidence="5 6">
    <name type="scientific">Periconia digitata</name>
    <dbReference type="NCBI Taxonomy" id="1303443"/>
    <lineage>
        <taxon>Eukaryota</taxon>
        <taxon>Fungi</taxon>
        <taxon>Dikarya</taxon>
        <taxon>Ascomycota</taxon>
        <taxon>Pezizomycotina</taxon>
        <taxon>Dothideomycetes</taxon>
        <taxon>Pleosporomycetidae</taxon>
        <taxon>Pleosporales</taxon>
        <taxon>Massarineae</taxon>
        <taxon>Periconiaceae</taxon>
        <taxon>Periconia</taxon>
    </lineage>
</organism>
<comment type="caution">
    <text evidence="5">The sequence shown here is derived from an EMBL/GenBank/DDBJ whole genome shotgun (WGS) entry which is preliminary data.</text>
</comment>
<dbReference type="InterPro" id="IPR004861">
    <property type="entry name" value="Siw14-like"/>
</dbReference>